<keyword evidence="1" id="KW-0472">Membrane</keyword>
<proteinExistence type="predicted"/>
<gene>
    <name evidence="3" type="ORF">HT99x_007030</name>
    <name evidence="2" type="ORF">HT99x_01707</name>
</gene>
<dbReference type="AlphaFoldDB" id="A0A0Q9YKE2"/>
<dbReference type="EMBL" id="LKAJ01000006">
    <property type="protein sequence ID" value="KRG21151.1"/>
    <property type="molecule type" value="Genomic_DNA"/>
</dbReference>
<dbReference type="STRING" id="295108.HT99x_01707"/>
<comment type="caution">
    <text evidence="2">The sequence shown here is derived from an EMBL/GenBank/DDBJ whole genome shotgun (WGS) entry which is preliminary data.</text>
</comment>
<feature type="transmembrane region" description="Helical" evidence="1">
    <location>
        <begin position="20"/>
        <end position="40"/>
    </location>
</feature>
<dbReference type="RefSeq" id="WP_075066334.1">
    <property type="nucleotide sequence ID" value="NZ_LKAJ02000001.1"/>
</dbReference>
<name>A0A0Q9YKE2_9GAMM</name>
<evidence type="ECO:0000256" key="1">
    <source>
        <dbReference type="SAM" id="Phobius"/>
    </source>
</evidence>
<keyword evidence="4" id="KW-1185">Reference proteome</keyword>
<keyword evidence="1" id="KW-1133">Transmembrane helix</keyword>
<feature type="transmembrane region" description="Helical" evidence="1">
    <location>
        <begin position="71"/>
        <end position="91"/>
    </location>
</feature>
<feature type="transmembrane region" description="Helical" evidence="1">
    <location>
        <begin position="103"/>
        <end position="122"/>
    </location>
</feature>
<dbReference type="Proteomes" id="UP000051497">
    <property type="component" value="Unassembled WGS sequence"/>
</dbReference>
<evidence type="ECO:0000313" key="4">
    <source>
        <dbReference type="Proteomes" id="UP000051497"/>
    </source>
</evidence>
<keyword evidence="1" id="KW-0812">Transmembrane</keyword>
<reference evidence="3" key="3">
    <citation type="submission" date="2021-06" db="EMBL/GenBank/DDBJ databases">
        <title>Genomic Description and Analysis of Intracellular Bacteria, Candidatus Berkiella cookevillensis and Candidatus Berkiella aquae.</title>
        <authorList>
            <person name="Kidane D.T."/>
            <person name="Mehari Y.T."/>
            <person name="Rice F.C."/>
            <person name="Arivett B.A."/>
            <person name="Farone A.L."/>
            <person name="Berk S.G."/>
            <person name="Farone M.B."/>
        </authorList>
    </citation>
    <scope>NUCLEOTIDE SEQUENCE</scope>
    <source>
        <strain evidence="3">HT99</strain>
    </source>
</reference>
<feature type="transmembrane region" description="Helical" evidence="1">
    <location>
        <begin position="142"/>
        <end position="162"/>
    </location>
</feature>
<accession>A0A0Q9YKE2</accession>
<reference evidence="3" key="2">
    <citation type="journal article" date="2016" name="Genome Announc.">
        <title>Draft Genome Sequences of Two Novel Amoeba-Resistant Intranuclear Bacteria, 'Candidatus Berkiella cookevillensis' and 'Candidatus Berkiella aquae'.</title>
        <authorList>
            <person name="Mehari Y.T."/>
            <person name="Arivett B.A."/>
            <person name="Farone A.L."/>
            <person name="Gunderson J.H."/>
            <person name="Farone M.B."/>
        </authorList>
    </citation>
    <scope>NUCLEOTIDE SEQUENCE</scope>
    <source>
        <strain evidence="3">HT99</strain>
    </source>
</reference>
<dbReference type="EMBL" id="LKAJ02000001">
    <property type="protein sequence ID" value="MCS5711181.1"/>
    <property type="molecule type" value="Genomic_DNA"/>
</dbReference>
<sequence>MKLFSLLFSPIGRIGRIQFLIGFTIAFLFGLLSIKLAYWISGGESYYYEIHPQFRIVRGHHGETLTFMEKFLTIFSYIFGYFIWIYSFLVLSAKRMRDYGASPWWLLFICFPMIAYFAFAPWDLKSINMFFHVIPTSMNHIFVILILLFYLFLFISLLFLTFKSTNKKSHIKTKPFSNKTVLIFLHFYL</sequence>
<protein>
    <submittedName>
        <fullName evidence="3">DUF805 domain-containing protein</fullName>
    </submittedName>
</protein>
<evidence type="ECO:0000313" key="2">
    <source>
        <dbReference type="EMBL" id="KRG21151.1"/>
    </source>
</evidence>
<organism evidence="2">
    <name type="scientific">Candidatus Berkiella aquae</name>
    <dbReference type="NCBI Taxonomy" id="295108"/>
    <lineage>
        <taxon>Bacteria</taxon>
        <taxon>Pseudomonadati</taxon>
        <taxon>Pseudomonadota</taxon>
        <taxon>Gammaproteobacteria</taxon>
        <taxon>Candidatus Berkiellales</taxon>
        <taxon>Candidatus Berkiellaceae</taxon>
        <taxon>Candidatus Berkiella</taxon>
    </lineage>
</organism>
<reference evidence="2" key="1">
    <citation type="submission" date="2015-09" db="EMBL/GenBank/DDBJ databases">
        <title>Draft Genome Sequences of Two Novel Amoeba-resistant Intranuclear Bacteria, Candidatus Berkiella cookevillensis and Candidatus Berkiella aquae.</title>
        <authorList>
            <person name="Mehari Y.T."/>
            <person name="Arivett B.A."/>
            <person name="Farone A.L."/>
            <person name="Gunderson J.H."/>
            <person name="Farone M.B."/>
        </authorList>
    </citation>
    <scope>NUCLEOTIDE SEQUENCE [LARGE SCALE GENOMIC DNA]</scope>
    <source>
        <strain evidence="2">HT99</strain>
    </source>
</reference>
<evidence type="ECO:0000313" key="3">
    <source>
        <dbReference type="EMBL" id="MCS5711181.1"/>
    </source>
</evidence>
<dbReference type="OrthoDB" id="9812349at2"/>